<dbReference type="OrthoDB" id="19679at2759"/>
<evidence type="ECO:0000256" key="2">
    <source>
        <dbReference type="ARBA" id="ARBA00009072"/>
    </source>
</evidence>
<accession>A0A6A5K5C5</accession>
<protein>
    <recommendedName>
        <fullName evidence="7">Nuclear protein DGCR14</fullName>
    </recommendedName>
</protein>
<reference evidence="5" key="1">
    <citation type="submission" date="2020-01" db="EMBL/GenBank/DDBJ databases">
        <authorList>
            <consortium name="DOE Joint Genome Institute"/>
            <person name="Haridas S."/>
            <person name="Albert R."/>
            <person name="Binder M."/>
            <person name="Bloem J."/>
            <person name="Labutti K."/>
            <person name="Salamov A."/>
            <person name="Andreopoulos B."/>
            <person name="Baker S.E."/>
            <person name="Barry K."/>
            <person name="Bills G."/>
            <person name="Bluhm B.H."/>
            <person name="Cannon C."/>
            <person name="Castanera R."/>
            <person name="Culley D.E."/>
            <person name="Daum C."/>
            <person name="Ezra D."/>
            <person name="Gonzalez J.B."/>
            <person name="Henrissat B."/>
            <person name="Kuo A."/>
            <person name="Liang C."/>
            <person name="Lipzen A."/>
            <person name="Lutzoni F."/>
            <person name="Magnuson J."/>
            <person name="Mondo S."/>
            <person name="Nolan M."/>
            <person name="Ohm R."/>
            <person name="Pangilinan J."/>
            <person name="Park H.-J."/>
            <person name="Ramirez L."/>
            <person name="Alfaro M."/>
            <person name="Sun H."/>
            <person name="Tritt A."/>
            <person name="Yoshinaga Y."/>
            <person name="Zwiers L.-H."/>
            <person name="Turgeon B.G."/>
            <person name="Goodwin S.B."/>
            <person name="Spatafora J.W."/>
            <person name="Crous P.W."/>
            <person name="Grigoriev I.V."/>
        </authorList>
    </citation>
    <scope>NUCLEOTIDE SEQUENCE</scope>
    <source>
        <strain evidence="5">P77</strain>
    </source>
</reference>
<comment type="similarity">
    <text evidence="2">Belongs to the ESS2 family.</text>
</comment>
<dbReference type="EMBL" id="ML975436">
    <property type="protein sequence ID" value="KAF1829562.1"/>
    <property type="molecule type" value="Genomic_DNA"/>
</dbReference>
<dbReference type="GO" id="GO:0071013">
    <property type="term" value="C:catalytic step 2 spliceosome"/>
    <property type="evidence" value="ECO:0007669"/>
    <property type="project" value="TreeGrafter"/>
</dbReference>
<sequence>MSASNSNALTKRRASSALMAPPPAPKRIKRPLVVLDEDTYVSAVSHIVRRDFFPGLAEADAQREYLNAVESKDRSWIREAGKKLTHIMTPVPSGQRKMAARTRLDRPHGAGDRTPSVWGADTPVTVADSDAGDDDDLGKLDDVDLSMSLGAFQAKYTSEDQESFSQIVDKQNKTKFEKNVWLRQGNMYASKQRIAQQKVIQARAAATQSKALVPSTRPSQNLDDRPAAPTGHRHTAINSLMFGPESVEQWAPTRIQKAEKDSLAPPKKVLHHNTRLPTPAPETSEPTRPPSPTLSAVRDAIAGRPRLNPSEGGYTGTETPRVNGYAFVDAQPPDPSSSDDDVPTDLLDRYGIDARSTATPFTLPESSSREKMHHRMVDKIHANRSSSSSNEHNRIIKPRTTARLAIFSTPQTPRFISAPTPTRRGQQAAATPGRRSKADLTPAALSLFESMGRATTPRGVTFQNVCLRKSRLFLPLLLLPLPKHHSRIETDRYNNTRQATSSPEYDITRGYVYPHAPP</sequence>
<dbReference type="Proteomes" id="UP000800040">
    <property type="component" value="Unassembled WGS sequence"/>
</dbReference>
<evidence type="ECO:0000313" key="5">
    <source>
        <dbReference type="EMBL" id="KAF1829562.1"/>
    </source>
</evidence>
<keyword evidence="6" id="KW-1185">Reference proteome</keyword>
<proteinExistence type="inferred from homology"/>
<feature type="region of interest" description="Disordered" evidence="4">
    <location>
        <begin position="209"/>
        <end position="232"/>
    </location>
</feature>
<evidence type="ECO:0000256" key="3">
    <source>
        <dbReference type="ARBA" id="ARBA00023242"/>
    </source>
</evidence>
<dbReference type="PANTHER" id="PTHR12940">
    <property type="entry name" value="ES-2 PROTEIN - RELATED"/>
    <property type="match status" value="1"/>
</dbReference>
<evidence type="ECO:0000313" key="6">
    <source>
        <dbReference type="Proteomes" id="UP000800040"/>
    </source>
</evidence>
<keyword evidence="3" id="KW-0539">Nucleus</keyword>
<dbReference type="PANTHER" id="PTHR12940:SF0">
    <property type="entry name" value="SPLICING FACTOR ESS-2 HOMOLOG"/>
    <property type="match status" value="1"/>
</dbReference>
<feature type="compositionally biased region" description="Polar residues" evidence="4">
    <location>
        <begin position="209"/>
        <end position="221"/>
    </location>
</feature>
<dbReference type="AlphaFoldDB" id="A0A6A5K5C5"/>
<name>A0A6A5K5C5_9PLEO</name>
<feature type="region of interest" description="Disordered" evidence="4">
    <location>
        <begin position="1"/>
        <end position="26"/>
    </location>
</feature>
<dbReference type="InterPro" id="IPR019148">
    <property type="entry name" value="Nuclear_protein_DGCR14_ESS-2"/>
</dbReference>
<comment type="subcellular location">
    <subcellularLocation>
        <location evidence="1">Nucleus</location>
    </subcellularLocation>
</comment>
<evidence type="ECO:0000256" key="4">
    <source>
        <dbReference type="SAM" id="MobiDB-lite"/>
    </source>
</evidence>
<feature type="region of interest" description="Disordered" evidence="4">
    <location>
        <begin position="412"/>
        <end position="438"/>
    </location>
</feature>
<dbReference type="Pfam" id="PF09751">
    <property type="entry name" value="Es2"/>
    <property type="match status" value="1"/>
</dbReference>
<gene>
    <name evidence="5" type="ORF">BDW02DRAFT_642772</name>
</gene>
<feature type="region of interest" description="Disordered" evidence="4">
    <location>
        <begin position="489"/>
        <end position="518"/>
    </location>
</feature>
<evidence type="ECO:0000256" key="1">
    <source>
        <dbReference type="ARBA" id="ARBA00004123"/>
    </source>
</evidence>
<feature type="region of interest" description="Disordered" evidence="4">
    <location>
        <begin position="259"/>
        <end position="344"/>
    </location>
</feature>
<feature type="compositionally biased region" description="Polar residues" evidence="4">
    <location>
        <begin position="412"/>
        <end position="429"/>
    </location>
</feature>
<evidence type="ECO:0008006" key="7">
    <source>
        <dbReference type="Google" id="ProtNLM"/>
    </source>
</evidence>
<feature type="region of interest" description="Disordered" evidence="4">
    <location>
        <begin position="105"/>
        <end position="135"/>
    </location>
</feature>
<organism evidence="5 6">
    <name type="scientific">Decorospora gaudefroyi</name>
    <dbReference type="NCBI Taxonomy" id="184978"/>
    <lineage>
        <taxon>Eukaryota</taxon>
        <taxon>Fungi</taxon>
        <taxon>Dikarya</taxon>
        <taxon>Ascomycota</taxon>
        <taxon>Pezizomycotina</taxon>
        <taxon>Dothideomycetes</taxon>
        <taxon>Pleosporomycetidae</taxon>
        <taxon>Pleosporales</taxon>
        <taxon>Pleosporineae</taxon>
        <taxon>Pleosporaceae</taxon>
        <taxon>Decorospora</taxon>
    </lineage>
</organism>